<comment type="caution">
    <text evidence="1">The sequence shown here is derived from an EMBL/GenBank/DDBJ whole genome shotgun (WGS) entry which is preliminary data.</text>
</comment>
<dbReference type="InterPro" id="IPR036278">
    <property type="entry name" value="Sialidase_sf"/>
</dbReference>
<dbReference type="Proteomes" id="UP000557739">
    <property type="component" value="Unassembled WGS sequence"/>
</dbReference>
<name>A0A7W9ASZ0_9SPHN</name>
<reference evidence="1 2" key="1">
    <citation type="submission" date="2020-08" db="EMBL/GenBank/DDBJ databases">
        <title>Genomic Encyclopedia of Type Strains, Phase IV (KMG-IV): sequencing the most valuable type-strain genomes for metagenomic binning, comparative biology and taxonomic classification.</title>
        <authorList>
            <person name="Goeker M."/>
        </authorList>
    </citation>
    <scope>NUCLEOTIDE SEQUENCE [LARGE SCALE GENOMIC DNA]</scope>
    <source>
        <strain evidence="1 2">DSM 27244</strain>
    </source>
</reference>
<dbReference type="AlphaFoldDB" id="A0A7W9ASZ0"/>
<dbReference type="EMBL" id="JACIJJ010000007">
    <property type="protein sequence ID" value="MBB5700023.1"/>
    <property type="molecule type" value="Genomic_DNA"/>
</dbReference>
<dbReference type="RefSeq" id="WP_184030921.1">
    <property type="nucleotide sequence ID" value="NZ_JACIJJ010000007.1"/>
</dbReference>
<evidence type="ECO:0008006" key="3">
    <source>
        <dbReference type="Google" id="ProtNLM"/>
    </source>
</evidence>
<evidence type="ECO:0000313" key="2">
    <source>
        <dbReference type="Proteomes" id="UP000557739"/>
    </source>
</evidence>
<accession>A0A7W9ASZ0</accession>
<proteinExistence type="predicted"/>
<protein>
    <recommendedName>
        <fullName evidence="3">Exo-alpha-sialidase</fullName>
    </recommendedName>
</protein>
<organism evidence="1 2">
    <name type="scientific">Sphingomonas yantingensis</name>
    <dbReference type="NCBI Taxonomy" id="1241761"/>
    <lineage>
        <taxon>Bacteria</taxon>
        <taxon>Pseudomonadati</taxon>
        <taxon>Pseudomonadota</taxon>
        <taxon>Alphaproteobacteria</taxon>
        <taxon>Sphingomonadales</taxon>
        <taxon>Sphingomonadaceae</taxon>
        <taxon>Sphingomonas</taxon>
    </lineage>
</organism>
<evidence type="ECO:0000313" key="1">
    <source>
        <dbReference type="EMBL" id="MBB5700023.1"/>
    </source>
</evidence>
<keyword evidence="2" id="KW-1185">Reference proteome</keyword>
<sequence length="409" mass="42515">MGPELEGGASGTGRRIGEFVTLANGASGADLVGLEKLDRRVIPIAGNEQLAARMATVNRPASNFASVLAATNMTAAIRWQGKWYGYGSLTGSGTTFRVYVSPDGTPGSWQPATGFVPLGSTISGTPEFAATQTKLFLMVRHTLSTVCSLFQTTDGQNWSSTGKLNDGMLTIGGSTAVSGLRMKAFDGTLVIFGGCTRGGQANRDYLAWSTDDGVSFTLSACAVAAPVNNIALAGGEFISIHDGGGIQTAPTLLAAGGWTARNSGVTEALYCITATDAGEVHVVGALGRTLKSTDRRNWTKARTLDGVTTPARMVRVGTVDVLIASATALDNRRRISVSDDFENWRSELIDGATMPTSLLALATDGSRVAVVSNVGIAITEALAFNPATEIYLPFVDAGPFATAYVVARA</sequence>
<gene>
    <name evidence="1" type="ORF">FHR19_003403</name>
</gene>
<dbReference type="SUPFAM" id="SSF50939">
    <property type="entry name" value="Sialidases"/>
    <property type="match status" value="1"/>
</dbReference>